<evidence type="ECO:0000313" key="1">
    <source>
        <dbReference type="EMBL" id="PXF62179.1"/>
    </source>
</evidence>
<accession>A0AC61L766</accession>
<dbReference type="EMBL" id="PQXF01000001">
    <property type="protein sequence ID" value="PXF62179.1"/>
    <property type="molecule type" value="Genomic_DNA"/>
</dbReference>
<proteinExistence type="predicted"/>
<evidence type="ECO:0000313" key="2">
    <source>
        <dbReference type="Proteomes" id="UP000248329"/>
    </source>
</evidence>
<sequence length="210" mass="23617">MKELHREMIIDITRTLGLDTVSFPDDADFSASYTRASGYALSSLVMSSHSGTHIDAPLHFFEGRESLDEVPVERFFLDADVIEIESPTAVTISELDSYPFKPGQAVLFKTRNSDLPRERFHENFVYIESGAARWLIDRGVSLVGFDYISVERYDDMDFPVHIILLGAGALILEDIDLRSVEPGRYHLTCLPIKTVHADGAPCRAVLRRLL</sequence>
<name>A0AC61L766_9EURY</name>
<comment type="caution">
    <text evidence="1">The sequence shown here is derived from an EMBL/GenBank/DDBJ whole genome shotgun (WGS) entry which is preliminary data.</text>
</comment>
<dbReference type="Proteomes" id="UP000248329">
    <property type="component" value="Unassembled WGS sequence"/>
</dbReference>
<protein>
    <submittedName>
        <fullName evidence="1">Cyclase family protein</fullName>
    </submittedName>
</protein>
<organism evidence="1 2">
    <name type="scientific">Candidatus Methanogaster sp</name>
    <dbReference type="NCBI Taxonomy" id="3386292"/>
    <lineage>
        <taxon>Archaea</taxon>
        <taxon>Methanobacteriati</taxon>
        <taxon>Methanobacteriota</taxon>
        <taxon>Stenosarchaea group</taxon>
        <taxon>Methanomicrobia</taxon>
        <taxon>Methanosarcinales</taxon>
        <taxon>ANME-2 cluster</taxon>
        <taxon>Candidatus Methanogasteraceae</taxon>
        <taxon>Candidatus Methanogaster</taxon>
    </lineage>
</organism>
<gene>
    <name evidence="1" type="ORF">C4B59_00780</name>
</gene>
<reference evidence="1" key="1">
    <citation type="submission" date="2018-01" db="EMBL/GenBank/DDBJ databases">
        <authorList>
            <person name="Krukenberg V."/>
        </authorList>
    </citation>
    <scope>NUCLEOTIDE SEQUENCE</scope>
    <source>
        <strain evidence="1">E20ANME2</strain>
    </source>
</reference>